<feature type="region of interest" description="Disordered" evidence="1">
    <location>
        <begin position="76"/>
        <end position="117"/>
    </location>
</feature>
<organism evidence="2 3">
    <name type="scientific">Emiliania huxleyi (strain CCMP1516)</name>
    <dbReference type="NCBI Taxonomy" id="280463"/>
    <lineage>
        <taxon>Eukaryota</taxon>
        <taxon>Haptista</taxon>
        <taxon>Haptophyta</taxon>
        <taxon>Prymnesiophyceae</taxon>
        <taxon>Isochrysidales</taxon>
        <taxon>Noelaerhabdaceae</taxon>
        <taxon>Emiliania</taxon>
    </lineage>
</organism>
<protein>
    <submittedName>
        <fullName evidence="2">Uncharacterized protein</fullName>
    </submittedName>
</protein>
<keyword evidence="3" id="KW-1185">Reference proteome</keyword>
<reference evidence="2" key="2">
    <citation type="submission" date="2024-10" db="UniProtKB">
        <authorList>
            <consortium name="EnsemblProtists"/>
        </authorList>
    </citation>
    <scope>IDENTIFICATION</scope>
</reference>
<reference evidence="3" key="1">
    <citation type="journal article" date="2013" name="Nature">
        <title>Pan genome of the phytoplankton Emiliania underpins its global distribution.</title>
        <authorList>
            <person name="Read B.A."/>
            <person name="Kegel J."/>
            <person name="Klute M.J."/>
            <person name="Kuo A."/>
            <person name="Lefebvre S.C."/>
            <person name="Maumus F."/>
            <person name="Mayer C."/>
            <person name="Miller J."/>
            <person name="Monier A."/>
            <person name="Salamov A."/>
            <person name="Young J."/>
            <person name="Aguilar M."/>
            <person name="Claverie J.M."/>
            <person name="Frickenhaus S."/>
            <person name="Gonzalez K."/>
            <person name="Herman E.K."/>
            <person name="Lin Y.C."/>
            <person name="Napier J."/>
            <person name="Ogata H."/>
            <person name="Sarno A.F."/>
            <person name="Shmutz J."/>
            <person name="Schroeder D."/>
            <person name="de Vargas C."/>
            <person name="Verret F."/>
            <person name="von Dassow P."/>
            <person name="Valentin K."/>
            <person name="Van de Peer Y."/>
            <person name="Wheeler G."/>
            <person name="Dacks J.B."/>
            <person name="Delwiche C.F."/>
            <person name="Dyhrman S.T."/>
            <person name="Glockner G."/>
            <person name="John U."/>
            <person name="Richards T."/>
            <person name="Worden A.Z."/>
            <person name="Zhang X."/>
            <person name="Grigoriev I.V."/>
            <person name="Allen A.E."/>
            <person name="Bidle K."/>
            <person name="Borodovsky M."/>
            <person name="Bowler C."/>
            <person name="Brownlee C."/>
            <person name="Cock J.M."/>
            <person name="Elias M."/>
            <person name="Gladyshev V.N."/>
            <person name="Groth M."/>
            <person name="Guda C."/>
            <person name="Hadaegh A."/>
            <person name="Iglesias-Rodriguez M.D."/>
            <person name="Jenkins J."/>
            <person name="Jones B.M."/>
            <person name="Lawson T."/>
            <person name="Leese F."/>
            <person name="Lindquist E."/>
            <person name="Lobanov A."/>
            <person name="Lomsadze A."/>
            <person name="Malik S.B."/>
            <person name="Marsh M.E."/>
            <person name="Mackinder L."/>
            <person name="Mock T."/>
            <person name="Mueller-Roeber B."/>
            <person name="Pagarete A."/>
            <person name="Parker M."/>
            <person name="Probert I."/>
            <person name="Quesneville H."/>
            <person name="Raines C."/>
            <person name="Rensing S.A."/>
            <person name="Riano-Pachon D.M."/>
            <person name="Richier S."/>
            <person name="Rokitta S."/>
            <person name="Shiraiwa Y."/>
            <person name="Soanes D.M."/>
            <person name="van der Giezen M."/>
            <person name="Wahlund T.M."/>
            <person name="Williams B."/>
            <person name="Wilson W."/>
            <person name="Wolfe G."/>
            <person name="Wurch L.L."/>
        </authorList>
    </citation>
    <scope>NUCLEOTIDE SEQUENCE</scope>
</reference>
<dbReference type="HOGENOM" id="CLU_1974684_0_0_1"/>
<dbReference type="KEGG" id="ehx:EMIHUDRAFT_435414"/>
<accession>A0A0D3JM96</accession>
<dbReference type="GeneID" id="17270178"/>
<feature type="compositionally biased region" description="Pro residues" evidence="1">
    <location>
        <begin position="90"/>
        <end position="108"/>
    </location>
</feature>
<dbReference type="RefSeq" id="XP_005777060.1">
    <property type="nucleotide sequence ID" value="XM_005777003.1"/>
</dbReference>
<evidence type="ECO:0000313" key="2">
    <source>
        <dbReference type="EnsemblProtists" id="EOD24631"/>
    </source>
</evidence>
<proteinExistence type="predicted"/>
<evidence type="ECO:0000256" key="1">
    <source>
        <dbReference type="SAM" id="MobiDB-lite"/>
    </source>
</evidence>
<dbReference type="Proteomes" id="UP000013827">
    <property type="component" value="Unassembled WGS sequence"/>
</dbReference>
<evidence type="ECO:0000313" key="3">
    <source>
        <dbReference type="Proteomes" id="UP000013827"/>
    </source>
</evidence>
<sequence>MPVAAALWATPTRERTQTTSTVIFPPKPRCTPTSHLSTTIFPPFVSRLCVQDHCARAATATDGRLRGGDPLHRAISASHRGVWPPRSSHSPPPLPPPSRSFPPPPPLPGIAGAPARDCHRTSVCCLE</sequence>
<dbReference type="AlphaFoldDB" id="A0A0D3JM96"/>
<dbReference type="EnsemblProtists" id="EOD24631">
    <property type="protein sequence ID" value="EOD24631"/>
    <property type="gene ID" value="EMIHUDRAFT_435414"/>
</dbReference>
<name>A0A0D3JM96_EMIH1</name>
<dbReference type="PaxDb" id="2903-EOD24631"/>